<dbReference type="Proteomes" id="UP000187455">
    <property type="component" value="Unassembled WGS sequence"/>
</dbReference>
<name>A0A1R0H505_9FUNG</name>
<reference evidence="1 2" key="1">
    <citation type="journal article" date="2016" name="Mol. Biol. Evol.">
        <title>Genome-Wide Survey of Gut Fungi (Harpellales) Reveals the First Horizontally Transferred Ubiquitin Gene from a Mosquito Host.</title>
        <authorList>
            <person name="Wang Y."/>
            <person name="White M.M."/>
            <person name="Kvist S."/>
            <person name="Moncalvo J.M."/>
        </authorList>
    </citation>
    <scope>NUCLEOTIDE SEQUENCE [LARGE SCALE GENOMIC DNA]</scope>
    <source>
        <strain evidence="1 2">ALG-7-W6</strain>
    </source>
</reference>
<comment type="caution">
    <text evidence="1">The sequence shown here is derived from an EMBL/GenBank/DDBJ whole genome shotgun (WGS) entry which is preliminary data.</text>
</comment>
<dbReference type="OrthoDB" id="416454at2759"/>
<organism evidence="1 2">
    <name type="scientific">Smittium mucronatum</name>
    <dbReference type="NCBI Taxonomy" id="133383"/>
    <lineage>
        <taxon>Eukaryota</taxon>
        <taxon>Fungi</taxon>
        <taxon>Fungi incertae sedis</taxon>
        <taxon>Zoopagomycota</taxon>
        <taxon>Kickxellomycotina</taxon>
        <taxon>Harpellomycetes</taxon>
        <taxon>Harpellales</taxon>
        <taxon>Legeriomycetaceae</taxon>
        <taxon>Smittium</taxon>
    </lineage>
</organism>
<gene>
    <name evidence="1" type="ORF">AYI68_g1624</name>
</gene>
<evidence type="ECO:0000313" key="1">
    <source>
        <dbReference type="EMBL" id="OLY84217.1"/>
    </source>
</evidence>
<evidence type="ECO:0008006" key="3">
    <source>
        <dbReference type="Google" id="ProtNLM"/>
    </source>
</evidence>
<sequence>MTFNVRGIKNSGEELEYYPNLAKPYILALQEKNLGFRYNKGEISRMIDHIFYSGLSRRENWCNANKYNYISDHILISADYDSD</sequence>
<dbReference type="EMBL" id="LSSL01000578">
    <property type="protein sequence ID" value="OLY84217.1"/>
    <property type="molecule type" value="Genomic_DNA"/>
</dbReference>
<keyword evidence="2" id="KW-1185">Reference proteome</keyword>
<protein>
    <recommendedName>
        <fullName evidence="3">Endonuclease/exonuclease/phosphatase domain-containing protein</fullName>
    </recommendedName>
</protein>
<proteinExistence type="predicted"/>
<evidence type="ECO:0000313" key="2">
    <source>
        <dbReference type="Proteomes" id="UP000187455"/>
    </source>
</evidence>
<dbReference type="AlphaFoldDB" id="A0A1R0H505"/>
<accession>A0A1R0H505</accession>